<accession>A0A1E5RC31</accession>
<feature type="compositionally biased region" description="Basic residues" evidence="1">
    <location>
        <begin position="852"/>
        <end position="875"/>
    </location>
</feature>
<comment type="caution">
    <text evidence="2">The sequence shown here is derived from an EMBL/GenBank/DDBJ whole genome shotgun (WGS) entry which is preliminary data.</text>
</comment>
<sequence length="881" mass="102346">MRNNRQLTRNGSNDSYNEYPKKGDILKIFQKQYEQNNSTYIHNVFYGDTYDYCDLNYDTERYNRDDVSTRDIDVYDVQKHKFLNEYNSNNNWNFSEKKELDIEPNVLFPLSDFVNNVHEKYEYNVTNTKRQNKKKSQFSKKQLNRYYKLAAGEKRTRRYIANNSDDEEEDESNSDEELLVENEEYQVSDDESDSYLAHKISKPSLNICDNFIKLENMNVKIIGLATKNGYLNFKLIDKNNSINNDGISLYLKSFINNIFSFPNENSNSLGLVVCTLKTGDLFFIEFFYESTNESLKSQITYKFNILRKSKFQHSAYKDIKFLRKDIADCKNVYSFVVVDRYGNYTNGKIESKKTENNLFVEIENCLDDDESFKGVMFDPMNIELPYKAIISGPDEDTLFLVDNTKIVSVNKNRQSAVLIAHFKFWSNVIDCCDIENFLVLITNFEIKVFEKTVNDSKVALLKNVLSIKHYLNLARYDELGLSASFSRERSSMIVLIKNFKQFYVIKINPHTRELKLINNLPLLLEITGKHSSANEPCALFGTNLVFLGGSKFNKTVYSIDIAPLIEENFLLNLNGAIRVKLKDNLNSSNKDLKLLEQFENNFAVKNRVKKAILREKQTTEEVHNINNSSSQEYTEIVQFADGFYQKLLKLFQNQKAFGCVKMSNIEALPDFLLNTQLFYEFNNQFIKSINENTPFRVTNYYNDINESPQKIWNDQVIMHCDKNINVEKRILSDFSKGYDFEPGNVVYEGLKAWNPSKLFAYDNYQQSTQFNISSSYMLSRNGHPRSNNSLAIEGLDEESLPYIFSFSSKSQMPSSQLNSKDIYTDSIVASTQNVLKPKEETFENDTTESSKAKVKREKKTKTKNKSAKSKAKKPKMTSGFF</sequence>
<dbReference type="EMBL" id="LPNL01000006">
    <property type="protein sequence ID" value="OEJ84436.1"/>
    <property type="molecule type" value="Genomic_DNA"/>
</dbReference>
<feature type="region of interest" description="Disordered" evidence="1">
    <location>
        <begin position="837"/>
        <end position="881"/>
    </location>
</feature>
<dbReference type="AlphaFoldDB" id="A0A1E5RC31"/>
<organism evidence="2 3">
    <name type="scientific">Hanseniaspora opuntiae</name>
    <dbReference type="NCBI Taxonomy" id="211096"/>
    <lineage>
        <taxon>Eukaryota</taxon>
        <taxon>Fungi</taxon>
        <taxon>Dikarya</taxon>
        <taxon>Ascomycota</taxon>
        <taxon>Saccharomycotina</taxon>
        <taxon>Saccharomycetes</taxon>
        <taxon>Saccharomycodales</taxon>
        <taxon>Saccharomycodaceae</taxon>
        <taxon>Hanseniaspora</taxon>
    </lineage>
</organism>
<name>A0A1E5RC31_9ASCO</name>
<evidence type="ECO:0000313" key="2">
    <source>
        <dbReference type="EMBL" id="OEJ84436.1"/>
    </source>
</evidence>
<keyword evidence="3" id="KW-1185">Reference proteome</keyword>
<feature type="region of interest" description="Disordered" evidence="1">
    <location>
        <begin position="158"/>
        <end position="178"/>
    </location>
</feature>
<proteinExistence type="predicted"/>
<evidence type="ECO:0000256" key="1">
    <source>
        <dbReference type="SAM" id="MobiDB-lite"/>
    </source>
</evidence>
<feature type="compositionally biased region" description="Acidic residues" evidence="1">
    <location>
        <begin position="164"/>
        <end position="178"/>
    </location>
</feature>
<gene>
    <name evidence="2" type="ORF">AWRI3578_g2564</name>
</gene>
<reference evidence="3" key="1">
    <citation type="journal article" date="2016" name="Genome Announc.">
        <title>Genome sequences of three species of Hanseniaspora isolated from spontaneous wine fermentations.</title>
        <authorList>
            <person name="Sternes P.R."/>
            <person name="Lee D."/>
            <person name="Kutyna D.R."/>
            <person name="Borneman A.R."/>
        </authorList>
    </citation>
    <scope>NUCLEOTIDE SEQUENCE [LARGE SCALE GENOMIC DNA]</scope>
    <source>
        <strain evidence="3">AWRI3578</strain>
    </source>
</reference>
<dbReference type="OrthoDB" id="3973036at2759"/>
<evidence type="ECO:0000313" key="3">
    <source>
        <dbReference type="Proteomes" id="UP000095605"/>
    </source>
</evidence>
<protein>
    <submittedName>
        <fullName evidence="2">Uncharacterized protein</fullName>
    </submittedName>
</protein>
<dbReference type="Proteomes" id="UP000095605">
    <property type="component" value="Unassembled WGS sequence"/>
</dbReference>